<accession>A0A016XHJ7</accession>
<gene>
    <name evidence="1" type="ORF">AZ34_06155</name>
</gene>
<evidence type="ECO:0000313" key="1">
    <source>
        <dbReference type="EMBL" id="EYC50688.1"/>
    </source>
</evidence>
<dbReference type="RefSeq" id="WP_035605938.1">
    <property type="nucleotide sequence ID" value="NZ_JEMG01000001.1"/>
</dbReference>
<name>A0A016XHJ7_9BURK</name>
<organism evidence="1 2">
    <name type="scientific">Hylemonella gracilis str. Niagara R</name>
    <dbReference type="NCBI Taxonomy" id="1458275"/>
    <lineage>
        <taxon>Bacteria</taxon>
        <taxon>Pseudomonadati</taxon>
        <taxon>Pseudomonadota</taxon>
        <taxon>Betaproteobacteria</taxon>
        <taxon>Burkholderiales</taxon>
        <taxon>Comamonadaceae</taxon>
        <taxon>Hylemonella</taxon>
    </lineage>
</organism>
<comment type="caution">
    <text evidence="1">The sequence shown here is derived from an EMBL/GenBank/DDBJ whole genome shotgun (WGS) entry which is preliminary data.</text>
</comment>
<dbReference type="STRING" id="1458275.AZ34_06155"/>
<dbReference type="EMBL" id="JEMG01000001">
    <property type="protein sequence ID" value="EYC50688.1"/>
    <property type="molecule type" value="Genomic_DNA"/>
</dbReference>
<evidence type="ECO:0000313" key="2">
    <source>
        <dbReference type="Proteomes" id="UP000023268"/>
    </source>
</evidence>
<dbReference type="OrthoDB" id="8904178at2"/>
<reference evidence="1 2" key="1">
    <citation type="submission" date="2014-02" db="EMBL/GenBank/DDBJ databases">
        <title>Draft Genome of Hylemonella gracilis isolated from the Niagara River.</title>
        <authorList>
            <person name="Pawlowski D.R."/>
            <person name="Koudelka G.B."/>
        </authorList>
    </citation>
    <scope>NUCLEOTIDE SEQUENCE [LARGE SCALE GENOMIC DNA]</scope>
    <source>
        <strain evidence="1 2">Niagara R</strain>
    </source>
</reference>
<dbReference type="AlphaFoldDB" id="A0A016XHJ7"/>
<proteinExistence type="predicted"/>
<protein>
    <submittedName>
        <fullName evidence="1">Uncharacterized protein</fullName>
    </submittedName>
</protein>
<dbReference type="Proteomes" id="UP000023268">
    <property type="component" value="Unassembled WGS sequence"/>
</dbReference>
<sequence>MSCATDDLTPPCLEALVAGTVALISCWAAPLDSGPTSPRQQRTAMARKIVANLYLLKHHPHASPGLRHVMAMAHERWILASDASSDASVVTPPDPALADPMGLLSTSTLMH</sequence>